<protein>
    <submittedName>
        <fullName evidence="2">Uncharacterized protein</fullName>
    </submittedName>
</protein>
<gene>
    <name evidence="2" type="ORF">EV702DRAFT_968727</name>
</gene>
<comment type="caution">
    <text evidence="2">The sequence shown here is derived from an EMBL/GenBank/DDBJ whole genome shotgun (WGS) entry which is preliminary data.</text>
</comment>
<dbReference type="Proteomes" id="UP000714275">
    <property type="component" value="Unassembled WGS sequence"/>
</dbReference>
<feature type="compositionally biased region" description="Basic and acidic residues" evidence="1">
    <location>
        <begin position="396"/>
        <end position="406"/>
    </location>
</feature>
<sequence>MSVLQDANTSTWAARNPTHSTICCRTPPPKISEAQKASRKIKRDQKIELTKLVHNAVAAHLDEEKTRIQSLAHAHNVTPKYINDMISSQTKYHGSRKAQLANALLHAKAKEMNSDQPVGLRYKIVELREMIMNDPEMNNLTKNEKAGYIAALHEHREEKVTHVQGNNMAAARDVLLTTEKIVKELNDLHIRTGTYATLFVVRGHINDTIQSTMHGTDNSDDFWEDVYDLPMADFLRQYEQWACTQNQNLIERDSLEAVRKQVRKLIVRGLVSVTGKKDITMNYNNYNTAIIETYAVQLVGWPPGINFISPSNIGTVGEIWRIRDALKACTCYWTTLTPAEVKTHTANLNERRSAGEIVKKPRKKRSDAGTSPKCKAPSTVGHANKQTKCSSKKAKKNSDQDHEVPKSVEFIVSSDEEEIEDL</sequence>
<feature type="region of interest" description="Disordered" evidence="1">
    <location>
        <begin position="347"/>
        <end position="422"/>
    </location>
</feature>
<dbReference type="EMBL" id="JABBWD010000018">
    <property type="protein sequence ID" value="KAG1777848.1"/>
    <property type="molecule type" value="Genomic_DNA"/>
</dbReference>
<reference evidence="2" key="1">
    <citation type="journal article" date="2020" name="New Phytol.">
        <title>Comparative genomics reveals dynamic genome evolution in host specialist ectomycorrhizal fungi.</title>
        <authorList>
            <person name="Lofgren L.A."/>
            <person name="Nguyen N.H."/>
            <person name="Vilgalys R."/>
            <person name="Ruytinx J."/>
            <person name="Liao H.L."/>
            <person name="Branco S."/>
            <person name="Kuo A."/>
            <person name="LaButti K."/>
            <person name="Lipzen A."/>
            <person name="Andreopoulos W."/>
            <person name="Pangilinan J."/>
            <person name="Riley R."/>
            <person name="Hundley H."/>
            <person name="Na H."/>
            <person name="Barry K."/>
            <person name="Grigoriev I.V."/>
            <person name="Stajich J.E."/>
            <person name="Kennedy P.G."/>
        </authorList>
    </citation>
    <scope>NUCLEOTIDE SEQUENCE</scope>
    <source>
        <strain evidence="2">DOB743</strain>
    </source>
</reference>
<evidence type="ECO:0000313" key="3">
    <source>
        <dbReference type="Proteomes" id="UP000714275"/>
    </source>
</evidence>
<name>A0A9P6ZW54_9AGAM</name>
<organism evidence="2 3">
    <name type="scientific">Suillus placidus</name>
    <dbReference type="NCBI Taxonomy" id="48579"/>
    <lineage>
        <taxon>Eukaryota</taxon>
        <taxon>Fungi</taxon>
        <taxon>Dikarya</taxon>
        <taxon>Basidiomycota</taxon>
        <taxon>Agaricomycotina</taxon>
        <taxon>Agaricomycetes</taxon>
        <taxon>Agaricomycetidae</taxon>
        <taxon>Boletales</taxon>
        <taxon>Suillineae</taxon>
        <taxon>Suillaceae</taxon>
        <taxon>Suillus</taxon>
    </lineage>
</organism>
<proteinExistence type="predicted"/>
<dbReference type="AlphaFoldDB" id="A0A9P6ZW54"/>
<evidence type="ECO:0000313" key="2">
    <source>
        <dbReference type="EMBL" id="KAG1777848.1"/>
    </source>
</evidence>
<feature type="compositionally biased region" description="Basic and acidic residues" evidence="1">
    <location>
        <begin position="349"/>
        <end position="359"/>
    </location>
</feature>
<accession>A0A9P6ZW54</accession>
<keyword evidence="3" id="KW-1185">Reference proteome</keyword>
<evidence type="ECO:0000256" key="1">
    <source>
        <dbReference type="SAM" id="MobiDB-lite"/>
    </source>
</evidence>
<dbReference type="OrthoDB" id="3223825at2759"/>